<dbReference type="GeneID" id="10506844"/>
<accession>F0ZBM4</accession>
<reference evidence="2" key="1">
    <citation type="journal article" date="2011" name="Genome Biol.">
        <title>Comparative genomics of the social amoebae Dictyostelium discoideum and Dictyostelium purpureum.</title>
        <authorList>
            <consortium name="US DOE Joint Genome Institute (JGI-PGF)"/>
            <person name="Sucgang R."/>
            <person name="Kuo A."/>
            <person name="Tian X."/>
            <person name="Salerno W."/>
            <person name="Parikh A."/>
            <person name="Feasley C.L."/>
            <person name="Dalin E."/>
            <person name="Tu H."/>
            <person name="Huang E."/>
            <person name="Barry K."/>
            <person name="Lindquist E."/>
            <person name="Shapiro H."/>
            <person name="Bruce D."/>
            <person name="Schmutz J."/>
            <person name="Salamov A."/>
            <person name="Fey P."/>
            <person name="Gaudet P."/>
            <person name="Anjard C."/>
            <person name="Babu M.M."/>
            <person name="Basu S."/>
            <person name="Bushmanova Y."/>
            <person name="van der Wel H."/>
            <person name="Katoh-Kurasawa M."/>
            <person name="Dinh C."/>
            <person name="Coutinho P.M."/>
            <person name="Saito T."/>
            <person name="Elias M."/>
            <person name="Schaap P."/>
            <person name="Kay R.R."/>
            <person name="Henrissat B."/>
            <person name="Eichinger L."/>
            <person name="Rivero F."/>
            <person name="Putnam N.H."/>
            <person name="West C.M."/>
            <person name="Loomis W.F."/>
            <person name="Chisholm R.L."/>
            <person name="Shaulsky G."/>
            <person name="Strassmann J.E."/>
            <person name="Queller D.C."/>
            <person name="Kuspa A."/>
            <person name="Grigoriev I.V."/>
        </authorList>
    </citation>
    <scope>NUCLEOTIDE SEQUENCE [LARGE SCALE GENOMIC DNA]</scope>
    <source>
        <strain evidence="2">QSDP1</strain>
    </source>
</reference>
<dbReference type="EMBL" id="GL870972">
    <property type="protein sequence ID" value="EGC38621.1"/>
    <property type="molecule type" value="Genomic_DNA"/>
</dbReference>
<dbReference type="AlphaFoldDB" id="F0ZBM4"/>
<name>F0ZBM4_DICPU</name>
<gene>
    <name evidence="1" type="ORF">DICPUDRAFT_75769</name>
</gene>
<organism evidence="1 2">
    <name type="scientific">Dictyostelium purpureum</name>
    <name type="common">Slime mold</name>
    <dbReference type="NCBI Taxonomy" id="5786"/>
    <lineage>
        <taxon>Eukaryota</taxon>
        <taxon>Amoebozoa</taxon>
        <taxon>Evosea</taxon>
        <taxon>Eumycetozoa</taxon>
        <taxon>Dictyostelia</taxon>
        <taxon>Dictyosteliales</taxon>
        <taxon>Dictyosteliaceae</taxon>
        <taxon>Dictyostelium</taxon>
    </lineage>
</organism>
<dbReference type="InParanoid" id="F0ZBM4"/>
<proteinExistence type="predicted"/>
<dbReference type="VEuPathDB" id="AmoebaDB:DICPUDRAFT_75769"/>
<dbReference type="KEGG" id="dpp:DICPUDRAFT_75769"/>
<sequence length="119" mass="13353">MNEAQLYSNQIGFSYPSLHAISATTDTHPIPVNNIEFNINELENFKSCIDGKQGGILKNDIITAVLFKMFASSWNQFDYSQVRFNDSTSYALRTISIASKGTNFISFDINNDNNKIIST</sequence>
<protein>
    <submittedName>
        <fullName evidence="1">Uncharacterized protein</fullName>
    </submittedName>
</protein>
<dbReference type="Proteomes" id="UP000001064">
    <property type="component" value="Unassembled WGS sequence"/>
</dbReference>
<keyword evidence="2" id="KW-1185">Reference proteome</keyword>
<dbReference type="RefSeq" id="XP_003284814.1">
    <property type="nucleotide sequence ID" value="XM_003284766.1"/>
</dbReference>
<evidence type="ECO:0000313" key="1">
    <source>
        <dbReference type="EMBL" id="EGC38621.1"/>
    </source>
</evidence>
<evidence type="ECO:0000313" key="2">
    <source>
        <dbReference type="Proteomes" id="UP000001064"/>
    </source>
</evidence>